<dbReference type="EC" id="1.-.-.-" evidence="3"/>
<dbReference type="EMBL" id="JAMQGM010000011">
    <property type="protein sequence ID" value="MCM2576689.1"/>
    <property type="molecule type" value="Genomic_DNA"/>
</dbReference>
<dbReference type="RefSeq" id="WP_251410082.1">
    <property type="nucleotide sequence ID" value="NZ_JAMQGM010000011.1"/>
</dbReference>
<dbReference type="SUPFAM" id="SSF50475">
    <property type="entry name" value="FMN-binding split barrel"/>
    <property type="match status" value="1"/>
</dbReference>
<dbReference type="InterPro" id="IPR019965">
    <property type="entry name" value="PPOX_F420-dep_Rv2061_put"/>
</dbReference>
<evidence type="ECO:0000313" key="4">
    <source>
        <dbReference type="Proteomes" id="UP001167160"/>
    </source>
</evidence>
<evidence type="ECO:0000256" key="1">
    <source>
        <dbReference type="ARBA" id="ARBA00023002"/>
    </source>
</evidence>
<comment type="caution">
    <text evidence="3">The sequence shown here is derived from an EMBL/GenBank/DDBJ whole genome shotgun (WGS) entry which is preliminary data.</text>
</comment>
<reference evidence="3" key="1">
    <citation type="journal article" date="2023" name="Int. J. Syst. Evol. Microbiol.">
        <title>Streptomyces meridianus sp. nov. isolated from brackish water of the Tagus estuary in Alcochete, Portugal.</title>
        <authorList>
            <person name="Santos J.D.N."/>
            <person name="Klimek D."/>
            <person name="Calusinska M."/>
            <person name="Lobo Da Cunha A."/>
            <person name="Catita J."/>
            <person name="Goncalves H."/>
            <person name="Gonzalez I."/>
            <person name="Reyes F."/>
            <person name="Lage O.M."/>
        </authorList>
    </citation>
    <scope>NUCLEOTIDE SEQUENCE</scope>
    <source>
        <strain evidence="3">MTZ3.1</strain>
    </source>
</reference>
<dbReference type="InterPro" id="IPR011576">
    <property type="entry name" value="Pyridox_Oxase_N"/>
</dbReference>
<dbReference type="GO" id="GO:0016491">
    <property type="term" value="F:oxidoreductase activity"/>
    <property type="evidence" value="ECO:0007669"/>
    <property type="project" value="UniProtKB-KW"/>
</dbReference>
<proteinExistence type="predicted"/>
<keyword evidence="4" id="KW-1185">Reference proteome</keyword>
<dbReference type="InterPro" id="IPR052019">
    <property type="entry name" value="F420H2_bilvrd_red/Heme_oxyg"/>
</dbReference>
<dbReference type="PANTHER" id="PTHR35176:SF11">
    <property type="entry name" value="PYRIDOXAMINE 5'-PHOSPHATE OXIDASE FAMILY PROTEIN"/>
    <property type="match status" value="1"/>
</dbReference>
<evidence type="ECO:0000313" key="3">
    <source>
        <dbReference type="EMBL" id="MCM2576689.1"/>
    </source>
</evidence>
<name>A0ABT0X2L3_9ACTN</name>
<protein>
    <submittedName>
        <fullName evidence="3">PPOX class F420-dependent oxidoreductase</fullName>
        <ecNumber evidence="3">1.-.-.-</ecNumber>
    </submittedName>
</protein>
<dbReference type="PANTHER" id="PTHR35176">
    <property type="entry name" value="HEME OXYGENASE HI_0854-RELATED"/>
    <property type="match status" value="1"/>
</dbReference>
<gene>
    <name evidence="3" type="ORF">M1E25_04855</name>
</gene>
<keyword evidence="1 3" id="KW-0560">Oxidoreductase</keyword>
<organism evidence="3 4">
    <name type="scientific">Streptomyces meridianus</name>
    <dbReference type="NCBI Taxonomy" id="2938945"/>
    <lineage>
        <taxon>Bacteria</taxon>
        <taxon>Bacillati</taxon>
        <taxon>Actinomycetota</taxon>
        <taxon>Actinomycetes</taxon>
        <taxon>Kitasatosporales</taxon>
        <taxon>Streptomycetaceae</taxon>
        <taxon>Streptomyces</taxon>
    </lineage>
</organism>
<dbReference type="Gene3D" id="2.30.110.10">
    <property type="entry name" value="Electron Transport, Fmn-binding Protein, Chain A"/>
    <property type="match status" value="1"/>
</dbReference>
<dbReference type="NCBIfam" id="TIGR03666">
    <property type="entry name" value="Rv2061_F420"/>
    <property type="match status" value="1"/>
</dbReference>
<sequence>MIPEELADSPYISLVTFRRSGTAVPTPVWAASDGSTLYVWTRDDSGKVKRIRNNDRVTVAPCDARGRTAPEAPVAEGRARLLDAEGTGTVRRLLARKYGWRFRLVDSGGALLRLGKRPHVGIAITF</sequence>
<accession>A0ABT0X2L3</accession>
<evidence type="ECO:0000259" key="2">
    <source>
        <dbReference type="Pfam" id="PF01243"/>
    </source>
</evidence>
<dbReference type="InterPro" id="IPR012349">
    <property type="entry name" value="Split_barrel_FMN-bd"/>
</dbReference>
<dbReference type="Proteomes" id="UP001167160">
    <property type="component" value="Unassembled WGS sequence"/>
</dbReference>
<dbReference type="Pfam" id="PF01243">
    <property type="entry name" value="PNPOx_N"/>
    <property type="match status" value="1"/>
</dbReference>
<feature type="domain" description="Pyridoxamine 5'-phosphate oxidase N-terminal" evidence="2">
    <location>
        <begin position="4"/>
        <end position="98"/>
    </location>
</feature>